<gene>
    <name evidence="6" type="ORF">RRF57_000888</name>
</gene>
<dbReference type="AlphaFoldDB" id="A0AAN7Z054"/>
<keyword evidence="4 5" id="KW-0472">Membrane</keyword>
<evidence type="ECO:0000313" key="6">
    <source>
        <dbReference type="EMBL" id="KAK5625172.1"/>
    </source>
</evidence>
<protein>
    <submittedName>
        <fullName evidence="6">Uncharacterized protein</fullName>
    </submittedName>
</protein>
<comment type="caution">
    <text evidence="6">The sequence shown here is derived from an EMBL/GenBank/DDBJ whole genome shotgun (WGS) entry which is preliminary data.</text>
</comment>
<name>A0AAN7Z054_9PEZI</name>
<feature type="transmembrane region" description="Helical" evidence="5">
    <location>
        <begin position="65"/>
        <end position="86"/>
    </location>
</feature>
<dbReference type="PANTHER" id="PTHR23507">
    <property type="entry name" value="ZGC:174356"/>
    <property type="match status" value="1"/>
</dbReference>
<evidence type="ECO:0000256" key="5">
    <source>
        <dbReference type="SAM" id="Phobius"/>
    </source>
</evidence>
<evidence type="ECO:0000256" key="3">
    <source>
        <dbReference type="ARBA" id="ARBA00022989"/>
    </source>
</evidence>
<evidence type="ECO:0000256" key="4">
    <source>
        <dbReference type="ARBA" id="ARBA00023136"/>
    </source>
</evidence>
<sequence length="151" mass="16620">MAAPLPTDERSGADDIVHITEQTPFISESPTAHGSVSNERRLRRKTSPFAWLARAVPRAHKPSTFVILCVSIFIGSASGGFQSLAMTRIFEDILCRQYYDQIHSDHEPIDEEMCKVDAIQSKLAYLFAIMNSLNAAVSVVSALPWGIAADK</sequence>
<keyword evidence="3 5" id="KW-1133">Transmembrane helix</keyword>
<keyword evidence="2 5" id="KW-0812">Transmembrane</keyword>
<dbReference type="GO" id="GO:0022857">
    <property type="term" value="F:transmembrane transporter activity"/>
    <property type="evidence" value="ECO:0007669"/>
    <property type="project" value="TreeGrafter"/>
</dbReference>
<comment type="subcellular location">
    <subcellularLocation>
        <location evidence="1">Membrane</location>
        <topology evidence="1">Multi-pass membrane protein</topology>
    </subcellularLocation>
</comment>
<reference evidence="6 7" key="1">
    <citation type="submission" date="2023-10" db="EMBL/GenBank/DDBJ databases">
        <title>Draft genome sequence of Xylaria bambusicola isolate GMP-LS, the root and basal stem rot pathogen of sugarcane in Indonesia.</title>
        <authorList>
            <person name="Selvaraj P."/>
            <person name="Muralishankar V."/>
            <person name="Muruganantham S."/>
            <person name="Sp S."/>
            <person name="Haryani S."/>
            <person name="Lau K.J.X."/>
            <person name="Naqvi N.I."/>
        </authorList>
    </citation>
    <scope>NUCLEOTIDE SEQUENCE [LARGE SCALE GENOMIC DNA]</scope>
    <source>
        <strain evidence="6">GMP-LS</strain>
    </source>
</reference>
<dbReference type="GO" id="GO:0016020">
    <property type="term" value="C:membrane"/>
    <property type="evidence" value="ECO:0007669"/>
    <property type="project" value="UniProtKB-SubCell"/>
</dbReference>
<evidence type="ECO:0000256" key="2">
    <source>
        <dbReference type="ARBA" id="ARBA00022692"/>
    </source>
</evidence>
<keyword evidence="7" id="KW-1185">Reference proteome</keyword>
<evidence type="ECO:0000256" key="1">
    <source>
        <dbReference type="ARBA" id="ARBA00004141"/>
    </source>
</evidence>
<feature type="transmembrane region" description="Helical" evidence="5">
    <location>
        <begin position="123"/>
        <end position="147"/>
    </location>
</feature>
<accession>A0AAN7Z054</accession>
<proteinExistence type="predicted"/>
<evidence type="ECO:0000313" key="7">
    <source>
        <dbReference type="Proteomes" id="UP001305414"/>
    </source>
</evidence>
<organism evidence="6 7">
    <name type="scientific">Xylaria bambusicola</name>
    <dbReference type="NCBI Taxonomy" id="326684"/>
    <lineage>
        <taxon>Eukaryota</taxon>
        <taxon>Fungi</taxon>
        <taxon>Dikarya</taxon>
        <taxon>Ascomycota</taxon>
        <taxon>Pezizomycotina</taxon>
        <taxon>Sordariomycetes</taxon>
        <taxon>Xylariomycetidae</taxon>
        <taxon>Xylariales</taxon>
        <taxon>Xylariaceae</taxon>
        <taxon>Xylaria</taxon>
    </lineage>
</organism>
<dbReference type="Proteomes" id="UP001305414">
    <property type="component" value="Unassembled WGS sequence"/>
</dbReference>
<dbReference type="EMBL" id="JAWHQM010000002">
    <property type="protein sequence ID" value="KAK5625172.1"/>
    <property type="molecule type" value="Genomic_DNA"/>
</dbReference>
<dbReference type="PANTHER" id="PTHR23507:SF1">
    <property type="entry name" value="FI18259P1-RELATED"/>
    <property type="match status" value="1"/>
</dbReference>